<dbReference type="PROSITE" id="PS51000">
    <property type="entry name" value="HTH_DEOR_2"/>
    <property type="match status" value="1"/>
</dbReference>
<dbReference type="OrthoDB" id="9815009at2"/>
<dbReference type="Proteomes" id="UP000199031">
    <property type="component" value="Unassembled WGS sequence"/>
</dbReference>
<dbReference type="InterPro" id="IPR057727">
    <property type="entry name" value="WCX_dom"/>
</dbReference>
<evidence type="ECO:0000313" key="4">
    <source>
        <dbReference type="EMBL" id="SFQ48336.1"/>
    </source>
</evidence>
<evidence type="ECO:0000313" key="5">
    <source>
        <dbReference type="Proteomes" id="UP000199031"/>
    </source>
</evidence>
<dbReference type="GO" id="GO:0003677">
    <property type="term" value="F:DNA binding"/>
    <property type="evidence" value="ECO:0007669"/>
    <property type="project" value="UniProtKB-KW"/>
</dbReference>
<keyword evidence="1" id="KW-0805">Transcription regulation</keyword>
<keyword evidence="2" id="KW-0804">Transcription</keyword>
<dbReference type="InterPro" id="IPR051534">
    <property type="entry name" value="CBASS_pafABC_assoc_protein"/>
</dbReference>
<name>A0A1I5YVS1_9BACT</name>
<gene>
    <name evidence="4" type="ORF">SAMN05444277_11482</name>
</gene>
<reference evidence="4 5" key="1">
    <citation type="submission" date="2016-10" db="EMBL/GenBank/DDBJ databases">
        <authorList>
            <person name="de Groot N.N."/>
        </authorList>
    </citation>
    <scope>NUCLEOTIDE SEQUENCE [LARGE SCALE GENOMIC DNA]</scope>
    <source>
        <strain evidence="4 5">DSM 28286</strain>
    </source>
</reference>
<protein>
    <submittedName>
        <fullName evidence="4">Predicted DNA-binding transcriptional regulator YafY, contains an HTH and WYL domains</fullName>
    </submittedName>
</protein>
<dbReference type="Gene3D" id="1.10.10.10">
    <property type="entry name" value="Winged helix-like DNA-binding domain superfamily/Winged helix DNA-binding domain"/>
    <property type="match status" value="1"/>
</dbReference>
<dbReference type="InterPro" id="IPR036390">
    <property type="entry name" value="WH_DNA-bd_sf"/>
</dbReference>
<keyword evidence="4" id="KW-0238">DNA-binding</keyword>
<dbReference type="Pfam" id="PF08279">
    <property type="entry name" value="HTH_11"/>
    <property type="match status" value="1"/>
</dbReference>
<proteinExistence type="predicted"/>
<dbReference type="RefSeq" id="WP_090662277.1">
    <property type="nucleotide sequence ID" value="NZ_FOXQ01000014.1"/>
</dbReference>
<evidence type="ECO:0000259" key="3">
    <source>
        <dbReference type="PROSITE" id="PS51000"/>
    </source>
</evidence>
<feature type="domain" description="HTH deoR-type" evidence="3">
    <location>
        <begin position="3"/>
        <end position="58"/>
    </location>
</feature>
<dbReference type="AlphaFoldDB" id="A0A1I5YVS1"/>
<dbReference type="PANTHER" id="PTHR34580">
    <property type="match status" value="1"/>
</dbReference>
<dbReference type="PROSITE" id="PS52050">
    <property type="entry name" value="WYL"/>
    <property type="match status" value="1"/>
</dbReference>
<dbReference type="InterPro" id="IPR028349">
    <property type="entry name" value="PafC-like"/>
</dbReference>
<organism evidence="4 5">
    <name type="scientific">Parafilimonas terrae</name>
    <dbReference type="NCBI Taxonomy" id="1465490"/>
    <lineage>
        <taxon>Bacteria</taxon>
        <taxon>Pseudomonadati</taxon>
        <taxon>Bacteroidota</taxon>
        <taxon>Chitinophagia</taxon>
        <taxon>Chitinophagales</taxon>
        <taxon>Chitinophagaceae</taxon>
        <taxon>Parafilimonas</taxon>
    </lineage>
</organism>
<dbReference type="EMBL" id="FOXQ01000014">
    <property type="protein sequence ID" value="SFQ48336.1"/>
    <property type="molecule type" value="Genomic_DNA"/>
</dbReference>
<evidence type="ECO:0000256" key="1">
    <source>
        <dbReference type="ARBA" id="ARBA00023015"/>
    </source>
</evidence>
<keyword evidence="5" id="KW-1185">Reference proteome</keyword>
<dbReference type="GO" id="GO:0003700">
    <property type="term" value="F:DNA-binding transcription factor activity"/>
    <property type="evidence" value="ECO:0007669"/>
    <property type="project" value="InterPro"/>
</dbReference>
<accession>A0A1I5YVS1</accession>
<dbReference type="Pfam" id="PF25583">
    <property type="entry name" value="WCX"/>
    <property type="match status" value="1"/>
</dbReference>
<dbReference type="STRING" id="1465490.SAMN05444277_11482"/>
<sequence>MNRIDRLSAILIQLQSKRLVKAQHIADKFSISLRTVYRDIHALQESGVPIIGEAGTGYSLMEGYKLPPVMFTQDETSALLTAAKLMQSKTDKNSARHYNAALDKIKAVLRFAEKDHIEEIDDHVAVLEHPAFKREKPEELHLQSILKAVAAKAVLEITYSAIEGNKLTRRKVEPVGIYNLGNNWHLVAFCRLRNDYRNFRTDRIEKLIFTEETFGQTHPSLQEFMRRMSHECELTKVVIEAESSIFKYFGQEKYYHGFVKEEFEEDIVRMTFLSSSLMGFARWFMMFGDHAKIIEPVELNDVVLNIGENILKKIEQSQMLLT</sequence>
<dbReference type="InterPro" id="IPR026881">
    <property type="entry name" value="WYL_dom"/>
</dbReference>
<dbReference type="PIRSF" id="PIRSF016838">
    <property type="entry name" value="PafC"/>
    <property type="match status" value="1"/>
</dbReference>
<dbReference type="PANTHER" id="PTHR34580:SF3">
    <property type="entry name" value="PROTEIN PAFB"/>
    <property type="match status" value="1"/>
</dbReference>
<dbReference type="InterPro" id="IPR036388">
    <property type="entry name" value="WH-like_DNA-bd_sf"/>
</dbReference>
<dbReference type="InterPro" id="IPR013196">
    <property type="entry name" value="HTH_11"/>
</dbReference>
<dbReference type="InterPro" id="IPR001034">
    <property type="entry name" value="DeoR_HTH"/>
</dbReference>
<evidence type="ECO:0000256" key="2">
    <source>
        <dbReference type="ARBA" id="ARBA00023163"/>
    </source>
</evidence>
<dbReference type="Pfam" id="PF13280">
    <property type="entry name" value="WYL"/>
    <property type="match status" value="1"/>
</dbReference>
<dbReference type="SUPFAM" id="SSF46785">
    <property type="entry name" value="Winged helix' DNA-binding domain"/>
    <property type="match status" value="1"/>
</dbReference>